<keyword evidence="2" id="KW-1185">Reference proteome</keyword>
<organism evidence="1 2">
    <name type="scientific">Mycena rosella</name>
    <name type="common">Pink bonnet</name>
    <name type="synonym">Agaricus rosellus</name>
    <dbReference type="NCBI Taxonomy" id="1033263"/>
    <lineage>
        <taxon>Eukaryota</taxon>
        <taxon>Fungi</taxon>
        <taxon>Dikarya</taxon>
        <taxon>Basidiomycota</taxon>
        <taxon>Agaricomycotina</taxon>
        <taxon>Agaricomycetes</taxon>
        <taxon>Agaricomycetidae</taxon>
        <taxon>Agaricales</taxon>
        <taxon>Marasmiineae</taxon>
        <taxon>Mycenaceae</taxon>
        <taxon>Mycena</taxon>
    </lineage>
</organism>
<dbReference type="AlphaFoldDB" id="A0AAD7G5B3"/>
<name>A0AAD7G5B3_MYCRO</name>
<reference evidence="1" key="1">
    <citation type="submission" date="2023-03" db="EMBL/GenBank/DDBJ databases">
        <title>Massive genome expansion in bonnet fungi (Mycena s.s.) driven by repeated elements and novel gene families across ecological guilds.</title>
        <authorList>
            <consortium name="Lawrence Berkeley National Laboratory"/>
            <person name="Harder C.B."/>
            <person name="Miyauchi S."/>
            <person name="Viragh M."/>
            <person name="Kuo A."/>
            <person name="Thoen E."/>
            <person name="Andreopoulos B."/>
            <person name="Lu D."/>
            <person name="Skrede I."/>
            <person name="Drula E."/>
            <person name="Henrissat B."/>
            <person name="Morin E."/>
            <person name="Kohler A."/>
            <person name="Barry K."/>
            <person name="LaButti K."/>
            <person name="Morin E."/>
            <person name="Salamov A."/>
            <person name="Lipzen A."/>
            <person name="Mereny Z."/>
            <person name="Hegedus B."/>
            <person name="Baldrian P."/>
            <person name="Stursova M."/>
            <person name="Weitz H."/>
            <person name="Taylor A."/>
            <person name="Grigoriev I.V."/>
            <person name="Nagy L.G."/>
            <person name="Martin F."/>
            <person name="Kauserud H."/>
        </authorList>
    </citation>
    <scope>NUCLEOTIDE SEQUENCE</scope>
    <source>
        <strain evidence="1">CBHHK067</strain>
    </source>
</reference>
<dbReference type="Proteomes" id="UP001221757">
    <property type="component" value="Unassembled WGS sequence"/>
</dbReference>
<protein>
    <submittedName>
        <fullName evidence="1">Uncharacterized protein</fullName>
    </submittedName>
</protein>
<dbReference type="EMBL" id="JARKIE010000253">
    <property type="protein sequence ID" value="KAJ7661103.1"/>
    <property type="molecule type" value="Genomic_DNA"/>
</dbReference>
<accession>A0AAD7G5B3</accession>
<evidence type="ECO:0000313" key="1">
    <source>
        <dbReference type="EMBL" id="KAJ7661103.1"/>
    </source>
</evidence>
<evidence type="ECO:0000313" key="2">
    <source>
        <dbReference type="Proteomes" id="UP001221757"/>
    </source>
</evidence>
<sequence length="376" mass="41776">MSRTLADLLNPSDPDGQQVQAQIQAGLVDIQPQLQQLSELQSHGARASPEVQQQLQAALKYLQAQRNGGPYIPNDNTPPPIPGAIIRQHDVRLTSRTTLSTLYHYPLHTILEYPETNADGTIGHLFRMDPDDWQVPDLNIVYLRGAPTGRMVVGKEIFNDVMVDARGNQVACSSSHSTCQGVKICPYSDEDTLSEPHTRASREDVQQRLANDREDRLQYASPSKDIFCRTAAYVTALRKLGCSRPSSEELESESSPEEIKLRELYWQQVQCGYCPKEGTCKGRIVYETDSHGNPHVRCEHYCRTTNRDHFHDNSVGAPTGSYDLGYIQAVLTDDEEEATCIEQAAFKLGYGPLVECTTVANVSSQKPLTTATQTAI</sequence>
<proteinExistence type="predicted"/>
<comment type="caution">
    <text evidence="1">The sequence shown here is derived from an EMBL/GenBank/DDBJ whole genome shotgun (WGS) entry which is preliminary data.</text>
</comment>
<gene>
    <name evidence="1" type="ORF">B0H17DRAFT_1144805</name>
</gene>